<dbReference type="EMBL" id="QWEY01000009">
    <property type="protein sequence ID" value="RGP36220.1"/>
    <property type="molecule type" value="Genomic_DNA"/>
</dbReference>
<reference evidence="1 2" key="1">
    <citation type="submission" date="2018-08" db="EMBL/GenBank/DDBJ databases">
        <title>Flavobacterium tibetense sp. nov., isolated from a wetland YonghuCo on Tibetan Plateau.</title>
        <authorList>
            <person name="Phurbu D."/>
            <person name="Lu H."/>
            <person name="Xing P."/>
        </authorList>
    </citation>
    <scope>NUCLEOTIDE SEQUENCE [LARGE SCALE GENOMIC DNA]</scope>
    <source>
        <strain evidence="1 2">DJC</strain>
    </source>
</reference>
<evidence type="ECO:0000313" key="1">
    <source>
        <dbReference type="EMBL" id="RGP36220.1"/>
    </source>
</evidence>
<name>A0A411YZH8_9RHOB</name>
<evidence type="ECO:0000313" key="2">
    <source>
        <dbReference type="Proteomes" id="UP000284547"/>
    </source>
</evidence>
<comment type="caution">
    <text evidence="1">The sequence shown here is derived from an EMBL/GenBank/DDBJ whole genome shotgun (WGS) entry which is preliminary data.</text>
</comment>
<organism evidence="1 2">
    <name type="scientific">Pseudotabrizicola alkalilacus</name>
    <dbReference type="NCBI Taxonomy" id="2305252"/>
    <lineage>
        <taxon>Bacteria</taxon>
        <taxon>Pseudomonadati</taxon>
        <taxon>Pseudomonadota</taxon>
        <taxon>Alphaproteobacteria</taxon>
        <taxon>Rhodobacterales</taxon>
        <taxon>Paracoccaceae</taxon>
        <taxon>Pseudotabrizicola</taxon>
    </lineage>
</organism>
<gene>
    <name evidence="1" type="ORF">D1012_15635</name>
</gene>
<protein>
    <submittedName>
        <fullName evidence="1">Uncharacterized protein</fullName>
    </submittedName>
</protein>
<dbReference type="AlphaFoldDB" id="A0A411YZH8"/>
<keyword evidence="2" id="KW-1185">Reference proteome</keyword>
<proteinExistence type="predicted"/>
<accession>A0A411YZH8</accession>
<sequence>MSKKLSQRFKYSWIDVTNIDQEVVITFLRKLIKEGCSLFKRLSYRSLYYTGLQSIFFFQNKPK</sequence>
<dbReference type="Proteomes" id="UP000284547">
    <property type="component" value="Unassembled WGS sequence"/>
</dbReference>